<organism evidence="1 2">
    <name type="scientific">Halomicronema hongdechloris C2206</name>
    <dbReference type="NCBI Taxonomy" id="1641165"/>
    <lineage>
        <taxon>Bacteria</taxon>
        <taxon>Bacillati</taxon>
        <taxon>Cyanobacteriota</taxon>
        <taxon>Cyanophyceae</taxon>
        <taxon>Nodosilineales</taxon>
        <taxon>Nodosilineaceae</taxon>
        <taxon>Halomicronema</taxon>
    </lineage>
</organism>
<name>A0A1Z3HS67_9CYAN</name>
<proteinExistence type="predicted"/>
<dbReference type="AlphaFoldDB" id="A0A1Z3HS67"/>
<dbReference type="Proteomes" id="UP000191901">
    <property type="component" value="Chromosome"/>
</dbReference>
<gene>
    <name evidence="1" type="ORF">XM38_041160</name>
</gene>
<accession>A0A1Z3HS67</accession>
<dbReference type="KEGG" id="hhg:XM38_041160"/>
<reference evidence="1 2" key="1">
    <citation type="journal article" date="2016" name="Biochim. Biophys. Acta">
        <title>Characterization of red-shifted phycobilisomes isolated from the chlorophyll f-containing cyanobacterium Halomicronema hongdechloris.</title>
        <authorList>
            <person name="Li Y."/>
            <person name="Lin Y."/>
            <person name="Garvey C.J."/>
            <person name="Birch D."/>
            <person name="Corkery R.W."/>
            <person name="Loughlin P.C."/>
            <person name="Scheer H."/>
            <person name="Willows R.D."/>
            <person name="Chen M."/>
        </authorList>
    </citation>
    <scope>NUCLEOTIDE SEQUENCE [LARGE SCALE GENOMIC DNA]</scope>
    <source>
        <strain evidence="1 2">C2206</strain>
    </source>
</reference>
<sequence length="47" mass="5483">MLTSMLHHTVKHHGETLAVVYGQRRLTYSQLLQRVNELKDTLGHLEK</sequence>
<evidence type="ECO:0008006" key="3">
    <source>
        <dbReference type="Google" id="ProtNLM"/>
    </source>
</evidence>
<keyword evidence="2" id="KW-1185">Reference proteome</keyword>
<evidence type="ECO:0000313" key="1">
    <source>
        <dbReference type="EMBL" id="ASC73154.1"/>
    </source>
</evidence>
<dbReference type="EMBL" id="CP021983">
    <property type="protein sequence ID" value="ASC73154.1"/>
    <property type="molecule type" value="Genomic_DNA"/>
</dbReference>
<evidence type="ECO:0000313" key="2">
    <source>
        <dbReference type="Proteomes" id="UP000191901"/>
    </source>
</evidence>
<dbReference type="Gene3D" id="3.40.50.980">
    <property type="match status" value="1"/>
</dbReference>
<dbReference type="SUPFAM" id="SSF56801">
    <property type="entry name" value="Acetyl-CoA synthetase-like"/>
    <property type="match status" value="1"/>
</dbReference>
<protein>
    <recommendedName>
        <fullName evidence="3">AMP-dependent synthetase/ligase domain-containing protein</fullName>
    </recommendedName>
</protein>